<dbReference type="Gene3D" id="1.10.10.60">
    <property type="entry name" value="Homeodomain-like"/>
    <property type="match status" value="1"/>
</dbReference>
<gene>
    <name evidence="1" type="ORF">Syn7803C6_106</name>
</gene>
<protein>
    <submittedName>
        <fullName evidence="1">Uncharacterized protein</fullName>
    </submittedName>
</protein>
<dbReference type="EMBL" id="KJ019045">
    <property type="protein sequence ID" value="AIX18405.1"/>
    <property type="molecule type" value="Genomic_DNA"/>
</dbReference>
<proteinExistence type="predicted"/>
<evidence type="ECO:0000313" key="1">
    <source>
        <dbReference type="EMBL" id="AIX18405.1"/>
    </source>
</evidence>
<evidence type="ECO:0000313" key="2">
    <source>
        <dbReference type="Proteomes" id="UP000185317"/>
    </source>
</evidence>
<sequence length="140" mass="16658">MKTHGLSHTREYKIWRHMLSRTSPTSPFSERYYERGIVIEDPLWFSVENFISDMGECPQGYSLDRIDNNRGYTKDNCRWASATTQQRNRRYCITSEVSETWGNLYREGKSIREISEEYGRPFKTVWKHLVDLGVHTKKNL</sequence>
<accession>A0A0E3EZX9</accession>
<organism evidence="1 2">
    <name type="scientific">Synechococcus phage ACG-2014f</name>
    <dbReference type="NCBI Taxonomy" id="1493511"/>
    <lineage>
        <taxon>Viruses</taxon>
        <taxon>Duplodnaviria</taxon>
        <taxon>Heunggongvirae</taxon>
        <taxon>Uroviricota</taxon>
        <taxon>Caudoviricetes</taxon>
        <taxon>Pantevenvirales</taxon>
        <taxon>Kyanoviridae</taxon>
        <taxon>Atlauavirus</taxon>
        <taxon>Atlauavirus tusconc8</taxon>
    </lineage>
</organism>
<dbReference type="Proteomes" id="UP000185317">
    <property type="component" value="Segment"/>
</dbReference>
<reference evidence="1 2" key="1">
    <citation type="submission" date="2013-12" db="EMBL/GenBank/DDBJ databases">
        <title>Ecological redundancy of diverse viral populations within a natural community.</title>
        <authorList>
            <person name="Gregory A.C."/>
            <person name="LaButti K."/>
            <person name="Copeland A."/>
            <person name="Woyke T."/>
            <person name="Sullivan M.B."/>
        </authorList>
    </citation>
    <scope>NUCLEOTIDE SEQUENCE [LARGE SCALE GENOMIC DNA]</scope>
    <source>
        <strain evidence="1">Syn7803C6</strain>
    </source>
</reference>
<name>A0A0E3EZX9_9CAUD</name>